<gene>
    <name evidence="4" type="ORF">AAE02nite_08860</name>
</gene>
<dbReference type="PANTHER" id="PTHR43685:SF2">
    <property type="entry name" value="GLYCOSYLTRANSFERASE 2-LIKE DOMAIN-CONTAINING PROTEIN"/>
    <property type="match status" value="1"/>
</dbReference>
<dbReference type="Pfam" id="PF00535">
    <property type="entry name" value="Glycos_transf_2"/>
    <property type="match status" value="1"/>
</dbReference>
<proteinExistence type="predicted"/>
<dbReference type="InterPro" id="IPR001173">
    <property type="entry name" value="Glyco_trans_2-like"/>
</dbReference>
<evidence type="ECO:0000256" key="1">
    <source>
        <dbReference type="ARBA" id="ARBA00022679"/>
    </source>
</evidence>
<dbReference type="GO" id="GO:0016740">
    <property type="term" value="F:transferase activity"/>
    <property type="evidence" value="ECO:0007669"/>
    <property type="project" value="UniProtKB-KW"/>
</dbReference>
<dbReference type="InterPro" id="IPR027791">
    <property type="entry name" value="Galactosyl_T_C"/>
</dbReference>
<dbReference type="InterPro" id="IPR029044">
    <property type="entry name" value="Nucleotide-diphossugar_trans"/>
</dbReference>
<dbReference type="InterPro" id="IPR050834">
    <property type="entry name" value="Glycosyltransf_2"/>
</dbReference>
<evidence type="ECO:0000313" key="4">
    <source>
        <dbReference type="EMBL" id="GEO03222.1"/>
    </source>
</evidence>
<dbReference type="Gene3D" id="3.90.550.10">
    <property type="entry name" value="Spore Coat Polysaccharide Biosynthesis Protein SpsA, Chain A"/>
    <property type="match status" value="1"/>
</dbReference>
<dbReference type="SUPFAM" id="SSF53448">
    <property type="entry name" value="Nucleotide-diphospho-sugar transferases"/>
    <property type="match status" value="1"/>
</dbReference>
<feature type="domain" description="Galactosyltransferase C-terminal" evidence="3">
    <location>
        <begin position="149"/>
        <end position="196"/>
    </location>
</feature>
<name>A0A512AU31_9BACT</name>
<reference evidence="4 5" key="1">
    <citation type="submission" date="2019-07" db="EMBL/GenBank/DDBJ databases">
        <title>Whole genome shotgun sequence of Adhaeribacter aerolatus NBRC 106133.</title>
        <authorList>
            <person name="Hosoyama A."/>
            <person name="Uohara A."/>
            <person name="Ohji S."/>
            <person name="Ichikawa N."/>
        </authorList>
    </citation>
    <scope>NUCLEOTIDE SEQUENCE [LARGE SCALE GENOMIC DNA]</scope>
    <source>
        <strain evidence="4 5">NBRC 106133</strain>
    </source>
</reference>
<dbReference type="PANTHER" id="PTHR43685">
    <property type="entry name" value="GLYCOSYLTRANSFERASE"/>
    <property type="match status" value="1"/>
</dbReference>
<dbReference type="RefSeq" id="WP_146895315.1">
    <property type="nucleotide sequence ID" value="NZ_BJYS01000004.1"/>
</dbReference>
<dbReference type="Pfam" id="PF02709">
    <property type="entry name" value="Glyco_transf_7C"/>
    <property type="match status" value="1"/>
</dbReference>
<comment type="caution">
    <text evidence="4">The sequence shown here is derived from an EMBL/GenBank/DDBJ whole genome shotgun (WGS) entry which is preliminary data.</text>
</comment>
<evidence type="ECO:0000259" key="3">
    <source>
        <dbReference type="Pfam" id="PF02709"/>
    </source>
</evidence>
<dbReference type="Proteomes" id="UP000321532">
    <property type="component" value="Unassembled WGS sequence"/>
</dbReference>
<feature type="domain" description="Glycosyltransferase 2-like" evidence="2">
    <location>
        <begin position="5"/>
        <end position="141"/>
    </location>
</feature>
<dbReference type="AlphaFoldDB" id="A0A512AU31"/>
<dbReference type="OrthoDB" id="597270at2"/>
<dbReference type="CDD" id="cd00761">
    <property type="entry name" value="Glyco_tranf_GTA_type"/>
    <property type="match status" value="1"/>
</dbReference>
<organism evidence="4 5">
    <name type="scientific">Adhaeribacter aerolatus</name>
    <dbReference type="NCBI Taxonomy" id="670289"/>
    <lineage>
        <taxon>Bacteria</taxon>
        <taxon>Pseudomonadati</taxon>
        <taxon>Bacteroidota</taxon>
        <taxon>Cytophagia</taxon>
        <taxon>Cytophagales</taxon>
        <taxon>Hymenobacteraceae</taxon>
        <taxon>Adhaeribacter</taxon>
    </lineage>
</organism>
<evidence type="ECO:0000313" key="5">
    <source>
        <dbReference type="Proteomes" id="UP000321532"/>
    </source>
</evidence>
<accession>A0A512AU31</accession>
<protein>
    <submittedName>
        <fullName evidence="4">Glycosyl transferase</fullName>
    </submittedName>
</protein>
<keyword evidence="5" id="KW-1185">Reference proteome</keyword>
<evidence type="ECO:0000259" key="2">
    <source>
        <dbReference type="Pfam" id="PF00535"/>
    </source>
</evidence>
<keyword evidence="1 4" id="KW-0808">Transferase</keyword>
<sequence>MSLVSVVVPCFNQAQYLSEAVESIINQSYLNWECLIINDGSVDNTETVALKLCKKDARIKYFRKDNGGLSNARNYGIIHSNGEFILPLDADDKIDIDYLNLAVNKLLENSQIKVVYCRAEFFGTQTGEWRMPLYNFKELLLFNTIFCSAVYRRKDYDNTLGYDETLKYGGEDWDFWISLLKNGGEVFRLDSVQFYYRKKEISMHTQLVGDKAKEQYTNNIIFNKNYELYQQFFDDPISVYYKAYELSNELEIIGKSRIYKVMKSMWRMREKFLWS</sequence>
<dbReference type="EMBL" id="BJYS01000004">
    <property type="protein sequence ID" value="GEO03222.1"/>
    <property type="molecule type" value="Genomic_DNA"/>
</dbReference>